<dbReference type="GO" id="GO:0008237">
    <property type="term" value="F:metallopeptidase activity"/>
    <property type="evidence" value="ECO:0007669"/>
    <property type="project" value="InterPro"/>
</dbReference>
<sequence length="448" mass="46315">MLIQDLIDSAAALVATARRHGADGADAVARASSAQSVSVRLGALEDIDRSEGVEIGLRAFVGNRSASVSTSDLSRAGMEELAMRAVAMARHAPEDEYAALAPADALANPARMPALDLADRAELSPAQLRDRAAEVEDAARAVAGVRNSEGGSAGMSRGAVALVTSTGFAAGYEGSHHSLHASVIAGEGARMQRDHALRSARHLADLPTAQEIGTLAGERAARRLDPGSPPAGRLPVVFDARVSASLVSHLFGAMAAPSLARRASFLADRRDAALFSDGIRLVEDPLRPRGPASRPFDGEGIACVPRVLVEHGRVQCWPSNVASAAQLGLPLTGHAARGSAGAPSVSATNVDLMPAEETLAAMIADIREGVLVDYLIGQGVNLVTGDYSRGAAGRRIVDGQIEGPIAGFTIAGNLVDMFAAMRVADDLECWRSINAPSIRVDGMTVATA</sequence>
<dbReference type="AlphaFoldDB" id="A0A6I4TD51"/>
<dbReference type="InterPro" id="IPR045569">
    <property type="entry name" value="Metalloprtase-TldD/E_C"/>
</dbReference>
<feature type="domain" description="Metalloprotease TldD/E C-terminal" evidence="3">
    <location>
        <begin position="232"/>
        <end position="446"/>
    </location>
</feature>
<accession>A0A6I4TD51</accession>
<reference evidence="5 6" key="1">
    <citation type="submission" date="2019-12" db="EMBL/GenBank/DDBJ databases">
        <title>Genomic-based taxomic classification of the family Erythrobacteraceae.</title>
        <authorList>
            <person name="Xu L."/>
        </authorList>
    </citation>
    <scope>NUCLEOTIDE SEQUENCE [LARGE SCALE GENOMIC DNA]</scope>
    <source>
        <strain evidence="5 6">100921-2</strain>
    </source>
</reference>
<dbReference type="InterPro" id="IPR036059">
    <property type="entry name" value="TldD/PmbA_sf"/>
</dbReference>
<feature type="domain" description="Metalloprotease TldD/E N-terminal" evidence="2">
    <location>
        <begin position="25"/>
        <end position="89"/>
    </location>
</feature>
<dbReference type="Pfam" id="PF01523">
    <property type="entry name" value="PmbA_TldD_1st"/>
    <property type="match status" value="1"/>
</dbReference>
<evidence type="ECO:0000256" key="1">
    <source>
        <dbReference type="ARBA" id="ARBA00005836"/>
    </source>
</evidence>
<proteinExistence type="inferred from homology"/>
<dbReference type="Gene3D" id="3.30.2290.10">
    <property type="entry name" value="PmbA/TldD superfamily"/>
    <property type="match status" value="1"/>
</dbReference>
<comment type="similarity">
    <text evidence="1">Belongs to the peptidase U62 family.</text>
</comment>
<comment type="caution">
    <text evidence="5">The sequence shown here is derived from an EMBL/GenBank/DDBJ whole genome shotgun (WGS) entry which is preliminary data.</text>
</comment>
<name>A0A6I4TD51_9SPHN</name>
<evidence type="ECO:0000259" key="4">
    <source>
        <dbReference type="Pfam" id="PF19290"/>
    </source>
</evidence>
<dbReference type="InterPro" id="IPR035068">
    <property type="entry name" value="TldD/PmbA_N"/>
</dbReference>
<dbReference type="SUPFAM" id="SSF111283">
    <property type="entry name" value="Putative modulator of DNA gyrase, PmbA/TldD"/>
    <property type="match status" value="1"/>
</dbReference>
<dbReference type="GO" id="GO:0005829">
    <property type="term" value="C:cytosol"/>
    <property type="evidence" value="ECO:0007669"/>
    <property type="project" value="TreeGrafter"/>
</dbReference>
<evidence type="ECO:0000313" key="5">
    <source>
        <dbReference type="EMBL" id="MXO75162.1"/>
    </source>
</evidence>
<evidence type="ECO:0000259" key="2">
    <source>
        <dbReference type="Pfam" id="PF01523"/>
    </source>
</evidence>
<dbReference type="OrthoDB" id="9803618at2"/>
<dbReference type="InterPro" id="IPR045570">
    <property type="entry name" value="Metalloprtase-TldD/E_cen_dom"/>
</dbReference>
<feature type="domain" description="Metalloprotease TldD/E central" evidence="4">
    <location>
        <begin position="122"/>
        <end position="224"/>
    </location>
</feature>
<dbReference type="RefSeq" id="WP_160610836.1">
    <property type="nucleotide sequence ID" value="NZ_WTZA01000001.1"/>
</dbReference>
<dbReference type="EMBL" id="WTZA01000001">
    <property type="protein sequence ID" value="MXO75162.1"/>
    <property type="molecule type" value="Genomic_DNA"/>
</dbReference>
<dbReference type="GO" id="GO:0006508">
    <property type="term" value="P:proteolysis"/>
    <property type="evidence" value="ECO:0007669"/>
    <property type="project" value="InterPro"/>
</dbReference>
<protein>
    <submittedName>
        <fullName evidence="5">TldD/PmbA family protein</fullName>
    </submittedName>
</protein>
<gene>
    <name evidence="5" type="ORF">GRI40_08030</name>
</gene>
<keyword evidence="6" id="KW-1185">Reference proteome</keyword>
<dbReference type="Pfam" id="PF19289">
    <property type="entry name" value="PmbA_TldD_3rd"/>
    <property type="match status" value="1"/>
</dbReference>
<dbReference type="Pfam" id="PF19290">
    <property type="entry name" value="PmbA_TldD_2nd"/>
    <property type="match status" value="1"/>
</dbReference>
<dbReference type="PANTHER" id="PTHR43421">
    <property type="entry name" value="METALLOPROTEASE PMBA"/>
    <property type="match status" value="1"/>
</dbReference>
<organism evidence="5 6">
    <name type="scientific">Tsuneonella aeria</name>
    <dbReference type="NCBI Taxonomy" id="1837929"/>
    <lineage>
        <taxon>Bacteria</taxon>
        <taxon>Pseudomonadati</taxon>
        <taxon>Pseudomonadota</taxon>
        <taxon>Alphaproteobacteria</taxon>
        <taxon>Sphingomonadales</taxon>
        <taxon>Erythrobacteraceae</taxon>
        <taxon>Tsuneonella</taxon>
    </lineage>
</organism>
<dbReference type="PANTHER" id="PTHR43421:SF1">
    <property type="entry name" value="METALLOPROTEASE PMBA"/>
    <property type="match status" value="1"/>
</dbReference>
<dbReference type="Proteomes" id="UP000439522">
    <property type="component" value="Unassembled WGS sequence"/>
</dbReference>
<dbReference type="InterPro" id="IPR047657">
    <property type="entry name" value="PmbA"/>
</dbReference>
<evidence type="ECO:0000313" key="6">
    <source>
        <dbReference type="Proteomes" id="UP000439522"/>
    </source>
</evidence>
<evidence type="ECO:0000259" key="3">
    <source>
        <dbReference type="Pfam" id="PF19289"/>
    </source>
</evidence>
<dbReference type="InterPro" id="IPR002510">
    <property type="entry name" value="Metalloprtase-TldD/E_N"/>
</dbReference>